<organism evidence="1 2">
    <name type="scientific">Clostridium felsineum</name>
    <dbReference type="NCBI Taxonomy" id="36839"/>
    <lineage>
        <taxon>Bacteria</taxon>
        <taxon>Bacillati</taxon>
        <taxon>Bacillota</taxon>
        <taxon>Clostridia</taxon>
        <taxon>Eubacteriales</taxon>
        <taxon>Clostridiaceae</taxon>
        <taxon>Clostridium</taxon>
    </lineage>
</organism>
<sequence length="80" mass="9115">MVINEIMKYVESEYSIIKNTPCEVCGGSYEASEEGIGFIDDEPYDICECSCRKCGHERVFQFAAPFLVDRPIKILKKTLN</sequence>
<dbReference type="AlphaFoldDB" id="A0A1S8LAI6"/>
<proteinExistence type="predicted"/>
<dbReference type="KEGG" id="crw:CROST_007760"/>
<gene>
    <name evidence="1" type="ORF">CROST_007760</name>
</gene>
<name>A0A1S8LAI6_9CLOT</name>
<reference evidence="1 2" key="1">
    <citation type="submission" date="2022-04" db="EMBL/GenBank/DDBJ databases">
        <title>Genome sequence of C. roseum typestrain.</title>
        <authorList>
            <person name="Poehlein A."/>
            <person name="Schoch T."/>
            <person name="Duerre P."/>
            <person name="Daniel R."/>
        </authorList>
    </citation>
    <scope>NUCLEOTIDE SEQUENCE [LARGE SCALE GENOMIC DNA]</scope>
    <source>
        <strain evidence="1 2">DSM 7320</strain>
    </source>
</reference>
<dbReference type="Proteomes" id="UP000190951">
    <property type="component" value="Chromosome"/>
</dbReference>
<evidence type="ECO:0000313" key="2">
    <source>
        <dbReference type="Proteomes" id="UP000190951"/>
    </source>
</evidence>
<dbReference type="EMBL" id="CP096983">
    <property type="protein sequence ID" value="URZ10068.1"/>
    <property type="molecule type" value="Genomic_DNA"/>
</dbReference>
<protein>
    <submittedName>
        <fullName evidence="1">Uncharacterized protein</fullName>
    </submittedName>
</protein>
<keyword evidence="2" id="KW-1185">Reference proteome</keyword>
<dbReference type="RefSeq" id="WP_077833078.1">
    <property type="nucleotide sequence ID" value="NZ_CP096983.1"/>
</dbReference>
<dbReference type="STRING" id="84029.CROST_15710"/>
<evidence type="ECO:0000313" key="1">
    <source>
        <dbReference type="EMBL" id="URZ10068.1"/>
    </source>
</evidence>
<accession>A0A1S8LAI6</accession>